<evidence type="ECO:0000313" key="2">
    <source>
        <dbReference type="Proteomes" id="UP000198596"/>
    </source>
</evidence>
<dbReference type="EMBL" id="FONQ01000018">
    <property type="protein sequence ID" value="SFF37451.1"/>
    <property type="molecule type" value="Genomic_DNA"/>
</dbReference>
<gene>
    <name evidence="1" type="ORF">SAMN04488131_1183</name>
</gene>
<dbReference type="InterPro" id="IPR041055">
    <property type="entry name" value="Kinase-PolyVal"/>
</dbReference>
<evidence type="ECO:0000313" key="1">
    <source>
        <dbReference type="EMBL" id="SFF37451.1"/>
    </source>
</evidence>
<dbReference type="AlphaFoldDB" id="A0A1I2IA75"/>
<sequence length="216" mass="25513">MLNDLKNELHNIVSGKSQIRTGTIIQTIACYLNDGEKTSKTSADEKHFKKQEAKKLEDYITEKNLWINNIDFSQYVSEGAEQKVYLKDSEHVLKLNDAIYYNSWKDYLYNLLLHNYFFSDTAYDLLGFTKNDEILYAVVQQNYVSITSNTDLKQVKEFLTLNGFENTRNNDYHNPELGIILEDLHDENVLTRNEILYFIDTVFYLTENFWKNINER</sequence>
<dbReference type="Pfam" id="PF18762">
    <property type="entry name" value="Kinase-PolyVal"/>
    <property type="match status" value="1"/>
</dbReference>
<name>A0A1I2IA75_9FLAO</name>
<organism evidence="1 2">
    <name type="scientific">Flavobacterium xueshanense</name>
    <dbReference type="NCBI Taxonomy" id="935223"/>
    <lineage>
        <taxon>Bacteria</taxon>
        <taxon>Pseudomonadati</taxon>
        <taxon>Bacteroidota</taxon>
        <taxon>Flavobacteriia</taxon>
        <taxon>Flavobacteriales</taxon>
        <taxon>Flavobacteriaceae</taxon>
        <taxon>Flavobacterium</taxon>
    </lineage>
</organism>
<dbReference type="Proteomes" id="UP000198596">
    <property type="component" value="Unassembled WGS sequence"/>
</dbReference>
<dbReference type="OrthoDB" id="1079625at2"/>
<proteinExistence type="predicted"/>
<dbReference type="RefSeq" id="WP_091208009.1">
    <property type="nucleotide sequence ID" value="NZ_FONQ01000018.1"/>
</dbReference>
<protein>
    <submittedName>
        <fullName evidence="1">Uncharacterized protein</fullName>
    </submittedName>
</protein>
<keyword evidence="2" id="KW-1185">Reference proteome</keyword>
<accession>A0A1I2IA75</accession>
<reference evidence="2" key="1">
    <citation type="submission" date="2016-10" db="EMBL/GenBank/DDBJ databases">
        <authorList>
            <person name="Varghese N."/>
            <person name="Submissions S."/>
        </authorList>
    </citation>
    <scope>NUCLEOTIDE SEQUENCE [LARGE SCALE GENOMIC DNA]</scope>
    <source>
        <strain evidence="2">CGMCC 1.9227</strain>
    </source>
</reference>